<dbReference type="PANTHER" id="PTHR23163">
    <property type="entry name" value="RING FINGER PROTEIN-RELATED"/>
    <property type="match status" value="1"/>
</dbReference>
<comment type="caution">
    <text evidence="19">The sequence shown here is derived from an EMBL/GenBank/DDBJ whole genome shotgun (WGS) entry which is preliminary data.</text>
</comment>
<comment type="function">
    <text evidence="13">E3 ubiquitin-protein ligase that mediates monoubiquitination of histone H2B to form H2BK123ub1. H2BK123ub1 gives a specific tag for epigenetic transcriptional activation and is also a prerequisite for H3K4me and H3K79me formation.</text>
</comment>
<dbReference type="PROSITE" id="PS50089">
    <property type="entry name" value="ZF_RING_2"/>
    <property type="match status" value="1"/>
</dbReference>
<evidence type="ECO:0000313" key="19">
    <source>
        <dbReference type="EMBL" id="SPO04548.1"/>
    </source>
</evidence>
<evidence type="ECO:0000256" key="4">
    <source>
        <dbReference type="ARBA" id="ARBA00005555"/>
    </source>
</evidence>
<dbReference type="SMART" id="SM00184">
    <property type="entry name" value="RING"/>
    <property type="match status" value="1"/>
</dbReference>
<dbReference type="InterPro" id="IPR058643">
    <property type="entry name" value="BRE1-like_CC"/>
</dbReference>
<comment type="catalytic activity">
    <reaction evidence="1 15">
        <text>S-ubiquitinyl-[E2 ubiquitin-conjugating enzyme]-L-cysteine + [acceptor protein]-L-lysine = [E2 ubiquitin-conjugating enzyme]-L-cysteine + N(6)-ubiquitinyl-[acceptor protein]-L-lysine.</text>
        <dbReference type="EC" id="2.3.2.27"/>
    </reaction>
</comment>
<evidence type="ECO:0000256" key="17">
    <source>
        <dbReference type="SAM" id="MobiDB-lite"/>
    </source>
</evidence>
<name>A0AAE8N330_9PEZI</name>
<dbReference type="Gene3D" id="3.30.40.10">
    <property type="entry name" value="Zinc/RING finger domain, C3HC4 (zinc finger)"/>
    <property type="match status" value="1"/>
</dbReference>
<evidence type="ECO:0000256" key="14">
    <source>
        <dbReference type="PROSITE-ProRule" id="PRU00175"/>
    </source>
</evidence>
<keyword evidence="7 14" id="KW-0863">Zinc-finger</keyword>
<evidence type="ECO:0000256" key="5">
    <source>
        <dbReference type="ARBA" id="ARBA00022679"/>
    </source>
</evidence>
<comment type="similarity">
    <text evidence="4 15">Belongs to the BRE1 family.</text>
</comment>
<dbReference type="EMBL" id="ONZQ02000010">
    <property type="protein sequence ID" value="SPO04548.1"/>
    <property type="molecule type" value="Genomic_DNA"/>
</dbReference>
<dbReference type="PROSITE" id="PS00518">
    <property type="entry name" value="ZF_RING_1"/>
    <property type="match status" value="1"/>
</dbReference>
<dbReference type="CDD" id="cd16499">
    <property type="entry name" value="RING-HC_Bre1-like"/>
    <property type="match status" value="1"/>
</dbReference>
<comment type="subcellular location">
    <subcellularLocation>
        <location evidence="2 15">Nucleus</location>
    </subcellularLocation>
</comment>
<evidence type="ECO:0000259" key="18">
    <source>
        <dbReference type="PROSITE" id="PS50089"/>
    </source>
</evidence>
<comment type="pathway">
    <text evidence="3 15">Protein modification; protein ubiquitination.</text>
</comment>
<feature type="region of interest" description="Disordered" evidence="17">
    <location>
        <begin position="1"/>
        <end position="39"/>
    </location>
</feature>
<feature type="coiled-coil region" evidence="16">
    <location>
        <begin position="549"/>
        <end position="632"/>
    </location>
</feature>
<evidence type="ECO:0000313" key="20">
    <source>
        <dbReference type="Proteomes" id="UP001187682"/>
    </source>
</evidence>
<evidence type="ECO:0000256" key="3">
    <source>
        <dbReference type="ARBA" id="ARBA00004906"/>
    </source>
</evidence>
<dbReference type="Pfam" id="PF08647">
    <property type="entry name" value="BRE1"/>
    <property type="match status" value="1"/>
</dbReference>
<evidence type="ECO:0000256" key="6">
    <source>
        <dbReference type="ARBA" id="ARBA00022723"/>
    </source>
</evidence>
<feature type="coiled-coil region" evidence="16">
    <location>
        <begin position="266"/>
        <end position="367"/>
    </location>
</feature>
<evidence type="ECO:0000256" key="15">
    <source>
        <dbReference type="RuleBase" id="RU365038"/>
    </source>
</evidence>
<evidence type="ECO:0000256" key="8">
    <source>
        <dbReference type="ARBA" id="ARBA00022786"/>
    </source>
</evidence>
<keyword evidence="8 15" id="KW-0833">Ubl conjugation pathway</keyword>
<dbReference type="Proteomes" id="UP001187682">
    <property type="component" value="Unassembled WGS sequence"/>
</dbReference>
<keyword evidence="9 15" id="KW-0862">Zinc</keyword>
<dbReference type="InterPro" id="IPR017907">
    <property type="entry name" value="Znf_RING_CS"/>
</dbReference>
<evidence type="ECO:0000256" key="9">
    <source>
        <dbReference type="ARBA" id="ARBA00022833"/>
    </source>
</evidence>
<evidence type="ECO:0000256" key="12">
    <source>
        <dbReference type="ARBA" id="ARBA00023242"/>
    </source>
</evidence>
<evidence type="ECO:0000256" key="1">
    <source>
        <dbReference type="ARBA" id="ARBA00000900"/>
    </source>
</evidence>
<accession>A0AAE8N330</accession>
<organism evidence="19 20">
    <name type="scientific">Cephalotrichum gorgonifer</name>
    <dbReference type="NCBI Taxonomy" id="2041049"/>
    <lineage>
        <taxon>Eukaryota</taxon>
        <taxon>Fungi</taxon>
        <taxon>Dikarya</taxon>
        <taxon>Ascomycota</taxon>
        <taxon>Pezizomycotina</taxon>
        <taxon>Sordariomycetes</taxon>
        <taxon>Hypocreomycetidae</taxon>
        <taxon>Microascales</taxon>
        <taxon>Microascaceae</taxon>
        <taxon>Cephalotrichum</taxon>
    </lineage>
</organism>
<evidence type="ECO:0000256" key="10">
    <source>
        <dbReference type="ARBA" id="ARBA00022853"/>
    </source>
</evidence>
<dbReference type="PANTHER" id="PTHR23163:SF0">
    <property type="entry name" value="E3 UBIQUITIN-PROTEIN LIGASE BRE1"/>
    <property type="match status" value="1"/>
</dbReference>
<dbReference type="AlphaFoldDB" id="A0AAE8N330"/>
<keyword evidence="20" id="KW-1185">Reference proteome</keyword>
<dbReference type="SUPFAM" id="SSF57850">
    <property type="entry name" value="RING/U-box"/>
    <property type="match status" value="1"/>
</dbReference>
<proteinExistence type="inferred from homology"/>
<sequence length="709" mass="80903">MDKDKIEDRKRPSGASDDGAPPRKKVAINGGVAKDEHDNQPEEVWVENYTRGAIYRRMHEYKREAATYSARLEELHKRSLYHDDHLRIVDAWWRQLLQEMELIATSTISPDDASPNPPYLTGVTFQDSIDFQKHLDEKAKSVKSKAEAFIQRLASSRTNIEANLSELQSRIASLLAAQKDYHVRLERLGSEKDQLSEQLNTATLRYFKAEKKLDRVKSAQVQKLERQALANDTKLGTPDADSKEPAEPQGDSVELMQKYKEEHAVVTRQQDQIKSILEEIKGLQEENSSLKSRREALTDDDFIKTDVFKQFKTKCEDLIKQVNHLEATNTQLKDEIEKLTSQRTTFKRQLEAEAQALTQELDSDLVARDHDLARLRSARDELLAENTTRKASQEQHHSALEHMKELVGAKDERITALESEVSRLRPADNQEMTEPDEEVAKLGLDELIARHRKLQQDYQAVMTELPAMEKAYRKAMALSHKKVMDFEALEARNGILTAEKNKADQKYFAARKDADTRNSEIRALRMQNAKSAEVVAQLKDVEAQNRVLLSNLEKQLSDLRQSNATLAGENKKLEASAAEANRRLDGVKKEASDLADLIKTKDSAVATMRERNLALETESERQKVRMETLQKDRDGWKTKAESNSSDVEKGLRSLIVCSICNENFKNTALKTCGHLFCNVCVENRISNRMRKCPNCSRAFDRMDVMPVHH</sequence>
<dbReference type="InterPro" id="IPR001841">
    <property type="entry name" value="Znf_RING"/>
</dbReference>
<evidence type="ECO:0000256" key="16">
    <source>
        <dbReference type="SAM" id="Coils"/>
    </source>
</evidence>
<keyword evidence="5 15" id="KW-0808">Transferase</keyword>
<feature type="compositionally biased region" description="Basic and acidic residues" evidence="17">
    <location>
        <begin position="1"/>
        <end position="11"/>
    </location>
</feature>
<dbReference type="GO" id="GO:0033503">
    <property type="term" value="C:HULC complex"/>
    <property type="evidence" value="ECO:0007669"/>
    <property type="project" value="TreeGrafter"/>
</dbReference>
<evidence type="ECO:0000256" key="7">
    <source>
        <dbReference type="ARBA" id="ARBA00022771"/>
    </source>
</evidence>
<dbReference type="Pfam" id="PF00097">
    <property type="entry name" value="zf-C3HC4"/>
    <property type="match status" value="1"/>
</dbReference>
<gene>
    <name evidence="19" type="ORF">DNG_07233</name>
</gene>
<reference evidence="19" key="1">
    <citation type="submission" date="2018-03" db="EMBL/GenBank/DDBJ databases">
        <authorList>
            <person name="Guldener U."/>
        </authorList>
    </citation>
    <scope>NUCLEOTIDE SEQUENCE</scope>
</reference>
<dbReference type="InterPro" id="IPR018957">
    <property type="entry name" value="Znf_C3HC4_RING-type"/>
</dbReference>
<keyword evidence="10 15" id="KW-0156">Chromatin regulator</keyword>
<feature type="coiled-coil region" evidence="16">
    <location>
        <begin position="150"/>
        <end position="212"/>
    </location>
</feature>
<feature type="coiled-coil region" evidence="16">
    <location>
        <begin position="444"/>
        <end position="506"/>
    </location>
</feature>
<keyword evidence="6 15" id="KW-0479">Metal-binding</keyword>
<dbReference type="GO" id="GO:0061630">
    <property type="term" value="F:ubiquitin protein ligase activity"/>
    <property type="evidence" value="ECO:0007669"/>
    <property type="project" value="UniProtKB-EC"/>
</dbReference>
<feature type="domain" description="RING-type" evidence="18">
    <location>
        <begin position="657"/>
        <end position="696"/>
    </location>
</feature>
<dbReference type="GO" id="GO:0008270">
    <property type="term" value="F:zinc ion binding"/>
    <property type="evidence" value="ECO:0007669"/>
    <property type="project" value="UniProtKB-KW"/>
</dbReference>
<dbReference type="Pfam" id="PF26095">
    <property type="entry name" value="CC_Bre1"/>
    <property type="match status" value="1"/>
</dbReference>
<dbReference type="GO" id="GO:0005634">
    <property type="term" value="C:nucleus"/>
    <property type="evidence" value="ECO:0007669"/>
    <property type="project" value="UniProtKB-SubCell"/>
</dbReference>
<feature type="region of interest" description="Disordered" evidence="17">
    <location>
        <begin position="227"/>
        <end position="251"/>
    </location>
</feature>
<dbReference type="InterPro" id="IPR013956">
    <property type="entry name" value="E3_ubiquit_lig_Bre1"/>
</dbReference>
<dbReference type="GO" id="GO:0016567">
    <property type="term" value="P:protein ubiquitination"/>
    <property type="evidence" value="ECO:0007669"/>
    <property type="project" value="UniProtKB-UniRule"/>
</dbReference>
<evidence type="ECO:0000256" key="13">
    <source>
        <dbReference type="ARBA" id="ARBA00059679"/>
    </source>
</evidence>
<evidence type="ECO:0000256" key="2">
    <source>
        <dbReference type="ARBA" id="ARBA00004123"/>
    </source>
</evidence>
<dbReference type="GO" id="GO:0006325">
    <property type="term" value="P:chromatin organization"/>
    <property type="evidence" value="ECO:0007669"/>
    <property type="project" value="UniProtKB-KW"/>
</dbReference>
<dbReference type="EC" id="2.3.2.27" evidence="15"/>
<evidence type="ECO:0000256" key="11">
    <source>
        <dbReference type="ARBA" id="ARBA00023054"/>
    </source>
</evidence>
<keyword evidence="11 15" id="KW-0175">Coiled coil</keyword>
<dbReference type="InterPro" id="IPR013083">
    <property type="entry name" value="Znf_RING/FYVE/PHD"/>
</dbReference>
<keyword evidence="12 15" id="KW-0539">Nucleus</keyword>
<protein>
    <recommendedName>
        <fullName evidence="15">E3 ubiquitin protein ligase</fullName>
        <ecNumber evidence="15">2.3.2.27</ecNumber>
    </recommendedName>
</protein>